<dbReference type="SUPFAM" id="SSF52343">
    <property type="entry name" value="Ferredoxin reductase-like, C-terminal NADP-linked domain"/>
    <property type="match status" value="1"/>
</dbReference>
<dbReference type="InterPro" id="IPR005066">
    <property type="entry name" value="MoCF_OxRdtse_dimer"/>
</dbReference>
<keyword evidence="13" id="KW-0274">FAD</keyword>
<dbReference type="Pfam" id="PF00173">
    <property type="entry name" value="Cyt-b5"/>
    <property type="match status" value="1"/>
</dbReference>
<proteinExistence type="inferred from homology"/>
<evidence type="ECO:0000256" key="3">
    <source>
        <dbReference type="ARBA" id="ARBA00001974"/>
    </source>
</evidence>
<evidence type="ECO:0000256" key="6">
    <source>
        <dbReference type="ARBA" id="ARBA00011738"/>
    </source>
</evidence>
<dbReference type="Proteomes" id="UP000478008">
    <property type="component" value="Unassembled WGS sequence"/>
</dbReference>
<evidence type="ECO:0000256" key="7">
    <source>
        <dbReference type="ARBA" id="ARBA00012673"/>
    </source>
</evidence>
<dbReference type="GO" id="GO:0043546">
    <property type="term" value="F:molybdopterin cofactor binding"/>
    <property type="evidence" value="ECO:0007669"/>
    <property type="project" value="InterPro"/>
</dbReference>
<comment type="cofactor">
    <cofactor evidence="2">
        <name>heme</name>
        <dbReference type="ChEBI" id="CHEBI:30413"/>
    </cofactor>
</comment>
<dbReference type="SMART" id="SM01117">
    <property type="entry name" value="Cyt-b5"/>
    <property type="match status" value="1"/>
</dbReference>
<dbReference type="GO" id="GO:0020037">
    <property type="term" value="F:heme binding"/>
    <property type="evidence" value="ECO:0007669"/>
    <property type="project" value="InterPro"/>
</dbReference>
<gene>
    <name evidence="21" type="primary">YNR1</name>
    <name evidence="21" type="ORF">DEBR0S4_00144G</name>
</gene>
<comment type="catalytic activity">
    <reaction evidence="18">
        <text>nitrite + NADP(+) + H2O = nitrate + NADPH + H(+)</text>
        <dbReference type="Rhea" id="RHEA:19061"/>
        <dbReference type="ChEBI" id="CHEBI:15377"/>
        <dbReference type="ChEBI" id="CHEBI:15378"/>
        <dbReference type="ChEBI" id="CHEBI:16301"/>
        <dbReference type="ChEBI" id="CHEBI:17632"/>
        <dbReference type="ChEBI" id="CHEBI:57783"/>
        <dbReference type="ChEBI" id="CHEBI:58349"/>
        <dbReference type="EC" id="1.7.1.3"/>
    </reaction>
</comment>
<dbReference type="InterPro" id="IPR036374">
    <property type="entry name" value="OxRdtase_Mopterin-bd_sf"/>
</dbReference>
<dbReference type="GO" id="GO:0050464">
    <property type="term" value="F:nitrate reductase (NADPH) activity"/>
    <property type="evidence" value="ECO:0007669"/>
    <property type="project" value="UniProtKB-EC"/>
</dbReference>
<dbReference type="PANTHER" id="PTHR19372">
    <property type="entry name" value="SULFITE REDUCTASE"/>
    <property type="match status" value="1"/>
</dbReference>
<dbReference type="InterPro" id="IPR036400">
    <property type="entry name" value="Cyt_B5-like_heme/steroid_sf"/>
</dbReference>
<dbReference type="Gene3D" id="2.40.30.10">
    <property type="entry name" value="Translation factors"/>
    <property type="match status" value="1"/>
</dbReference>
<dbReference type="Gene3D" id="2.60.40.650">
    <property type="match status" value="1"/>
</dbReference>
<comment type="cofactor">
    <cofactor evidence="1">
        <name>Mo-molybdopterin</name>
        <dbReference type="ChEBI" id="CHEBI:71302"/>
    </cofactor>
</comment>
<dbReference type="GO" id="GO:0008482">
    <property type="term" value="F:sulfite oxidase activity"/>
    <property type="evidence" value="ECO:0007669"/>
    <property type="project" value="TreeGrafter"/>
</dbReference>
<sequence>MIMASSAKTDMITDIGVTKEEFENTYGNLADIFRLPFPVRRDKISIKPPNPKGTAEDDRVPRDKSLLRLTGVQPFNAEAPLDQLYDCGFLTKVGLHYVRNHGGVPEISEDIMNWEVEVGGMVEHPFKFKLKEIISDYDIYTVPVSLTCAGNRRKEQNMVKRGTGFNWGSAGTSTSLWTGCMMRDIMLKAKPKNAARFVWMEGGDNPANGPYGTSVRLCWVMDPERSIMLAYKQNGSFLSPDHGRPFRAIIPGVIGGRSVKWLKKIIISDVPSNNWYHYFDNRVLPTMVTPEEAKKNKQWWKDERYALYDMAVQSAIWKPSNNETVTVDGEDDDNTVSVSGYASNGAGVRVGRVEVSLDKGRTWKLADIDYPEDRYREAGHIRLFGGLVNVCDRMSCLCWCFWKISIPKKELFVAKDIVVRAMDERMCIQPRDMYWNVTSMMNNWWYRVAIRKDGPNVIRFEHPVLANKKGGWMDRVKSEGGDFLDGNWGENDGAGFGRSDSTRRKPVVDTDLQLISNPEKMKVIITKEEFDKHGKNISDSNLNPWFLVKGLVFDGSSFLDDHPGGAEAILGVTGEDATDQFMSIHSDDAKKMLATMQVGVLEGFSQDTNDNEENGDLAPGATFLRPKFWKKVELISREDVSEDSAIFTFKLETPEQKFGLPAGKHVFVKMNSLQGKSVVRTYTPISDDSLLGKMQLLIKIYRPKGDFQGGKLTSALDLLKVGESIEVKGPFGPFSYNGNGNYELKPKVENHADNILMVSGGSGITPNFVVAKRILSDCEKDHTKMCLVSCNNNECDILLRPQLEEYARKYPNSFSAVYFLSNKKTIRPDWDGYVGYVNGDALDKITQDWKIDSTLVLCCGPPPMNNAVKAWAEQKGILDDHLFSF</sequence>
<dbReference type="GO" id="GO:0030151">
    <property type="term" value="F:molybdenum ion binding"/>
    <property type="evidence" value="ECO:0007669"/>
    <property type="project" value="InterPro"/>
</dbReference>
<dbReference type="InterPro" id="IPR008333">
    <property type="entry name" value="Cbr1-like_FAD-bd_dom"/>
</dbReference>
<dbReference type="InterPro" id="IPR017927">
    <property type="entry name" value="FAD-bd_FR_type"/>
</dbReference>
<evidence type="ECO:0000256" key="4">
    <source>
        <dbReference type="ARBA" id="ARBA00003838"/>
    </source>
</evidence>
<keyword evidence="11" id="KW-0285">Flavoprotein</keyword>
<dbReference type="GO" id="GO:0042128">
    <property type="term" value="P:nitrate assimilation"/>
    <property type="evidence" value="ECO:0007669"/>
    <property type="project" value="UniProtKB-KW"/>
</dbReference>
<dbReference type="InterPro" id="IPR022407">
    <property type="entry name" value="OxRdtase_Mopterin_BS"/>
</dbReference>
<dbReference type="SUPFAM" id="SSF56524">
    <property type="entry name" value="Oxidoreductase molybdopterin-binding domain"/>
    <property type="match status" value="1"/>
</dbReference>
<dbReference type="PRINTS" id="PR00406">
    <property type="entry name" value="CYTB5RDTASE"/>
</dbReference>
<evidence type="ECO:0000256" key="1">
    <source>
        <dbReference type="ARBA" id="ARBA00001924"/>
    </source>
</evidence>
<keyword evidence="17" id="KW-0534">Nitrate assimilation</keyword>
<evidence type="ECO:0000313" key="21">
    <source>
        <dbReference type="EMBL" id="VUG18698.1"/>
    </source>
</evidence>
<dbReference type="InterPro" id="IPR017938">
    <property type="entry name" value="Riboflavin_synthase-like_b-brl"/>
</dbReference>
<comment type="similarity">
    <text evidence="5">Belongs to the nitrate reductase family.</text>
</comment>
<evidence type="ECO:0000256" key="5">
    <source>
        <dbReference type="ARBA" id="ARBA00006253"/>
    </source>
</evidence>
<keyword evidence="12" id="KW-0479">Metal-binding</keyword>
<evidence type="ECO:0000256" key="16">
    <source>
        <dbReference type="ARBA" id="ARBA00023004"/>
    </source>
</evidence>
<dbReference type="Gene3D" id="3.90.420.10">
    <property type="entry name" value="Oxidoreductase, molybdopterin-binding domain"/>
    <property type="match status" value="1"/>
</dbReference>
<evidence type="ECO:0000256" key="13">
    <source>
        <dbReference type="ARBA" id="ARBA00022827"/>
    </source>
</evidence>
<dbReference type="InterPro" id="IPR014756">
    <property type="entry name" value="Ig_E-set"/>
</dbReference>
<keyword evidence="14" id="KW-0521">NADP</keyword>
<dbReference type="SUPFAM" id="SSF81296">
    <property type="entry name" value="E set domains"/>
    <property type="match status" value="1"/>
</dbReference>
<comment type="function">
    <text evidence="4">Nitrate reductase is a key enzyme involved in the first step of nitrate assimilation in plants, fungi and bacteria.</text>
</comment>
<evidence type="ECO:0000256" key="12">
    <source>
        <dbReference type="ARBA" id="ARBA00022723"/>
    </source>
</evidence>
<evidence type="ECO:0000313" key="22">
    <source>
        <dbReference type="Proteomes" id="UP000478008"/>
    </source>
</evidence>
<dbReference type="PANTHER" id="PTHR19372:SF7">
    <property type="entry name" value="SULFITE OXIDASE, MITOCHONDRIAL"/>
    <property type="match status" value="1"/>
</dbReference>
<protein>
    <recommendedName>
        <fullName evidence="8">Nitrate reductase [NADPH]</fullName>
        <ecNumber evidence="7">1.7.1.3</ecNumber>
    </recommendedName>
</protein>
<keyword evidence="15" id="KW-0560">Oxidoreductase</keyword>
<keyword evidence="16" id="KW-0408">Iron</keyword>
<evidence type="ECO:0000256" key="15">
    <source>
        <dbReference type="ARBA" id="ARBA00023002"/>
    </source>
</evidence>
<comment type="subunit">
    <text evidence="6">Homodimer.</text>
</comment>
<feature type="domain" description="FAD-binding FR-type" evidence="20">
    <location>
        <begin position="627"/>
        <end position="737"/>
    </location>
</feature>
<dbReference type="Pfam" id="PF00175">
    <property type="entry name" value="NAD_binding_1"/>
    <property type="match status" value="1"/>
</dbReference>
<evidence type="ECO:0000256" key="18">
    <source>
        <dbReference type="ARBA" id="ARBA00049155"/>
    </source>
</evidence>
<dbReference type="Gene3D" id="3.10.120.10">
    <property type="entry name" value="Cytochrome b5-like heme/steroid binding domain"/>
    <property type="match status" value="1"/>
</dbReference>
<dbReference type="PROSITE" id="PS50255">
    <property type="entry name" value="CYTOCHROME_B5_2"/>
    <property type="match status" value="1"/>
</dbReference>
<evidence type="ECO:0000256" key="2">
    <source>
        <dbReference type="ARBA" id="ARBA00001971"/>
    </source>
</evidence>
<reference evidence="21 22" key="1">
    <citation type="submission" date="2019-07" db="EMBL/GenBank/DDBJ databases">
        <authorList>
            <person name="Friedrich A."/>
            <person name="Schacherer J."/>
        </authorList>
    </citation>
    <scope>NUCLEOTIDE SEQUENCE [LARGE SCALE GENOMIC DNA]</scope>
</reference>
<dbReference type="CDD" id="cd06183">
    <property type="entry name" value="cyt_b5_reduct_like"/>
    <property type="match status" value="1"/>
</dbReference>
<evidence type="ECO:0000259" key="20">
    <source>
        <dbReference type="PROSITE" id="PS51384"/>
    </source>
</evidence>
<dbReference type="Gene3D" id="3.40.50.80">
    <property type="entry name" value="Nucleotide-binding domain of ferredoxin-NADP reductase (FNR) module"/>
    <property type="match status" value="1"/>
</dbReference>
<dbReference type="SUPFAM" id="SSF55856">
    <property type="entry name" value="Cytochrome b5-like heme/steroid binding domain"/>
    <property type="match status" value="1"/>
</dbReference>
<name>A0A7D9CYB0_DEKBR</name>
<keyword evidence="10" id="KW-0349">Heme</keyword>
<dbReference type="InterPro" id="IPR000572">
    <property type="entry name" value="OxRdtase_Mopterin-bd_dom"/>
</dbReference>
<keyword evidence="22" id="KW-1185">Reference proteome</keyword>
<evidence type="ECO:0000256" key="14">
    <source>
        <dbReference type="ARBA" id="ARBA00022857"/>
    </source>
</evidence>
<dbReference type="Pfam" id="PF03404">
    <property type="entry name" value="Mo-co_dimer"/>
    <property type="match status" value="1"/>
</dbReference>
<dbReference type="PRINTS" id="PR00407">
    <property type="entry name" value="EUMOPTERIN"/>
</dbReference>
<evidence type="ECO:0000259" key="19">
    <source>
        <dbReference type="PROSITE" id="PS50255"/>
    </source>
</evidence>
<dbReference type="PROSITE" id="PS51384">
    <property type="entry name" value="FAD_FR"/>
    <property type="match status" value="1"/>
</dbReference>
<dbReference type="AlphaFoldDB" id="A0A7D9CYB0"/>
<dbReference type="InterPro" id="IPR039261">
    <property type="entry name" value="FNR_nucleotide-bd"/>
</dbReference>
<accession>A0A7D9CYB0</accession>
<dbReference type="InterPro" id="IPR018506">
    <property type="entry name" value="Cyt_B5_heme-BS"/>
</dbReference>
<evidence type="ECO:0000256" key="17">
    <source>
        <dbReference type="ARBA" id="ARBA00023063"/>
    </source>
</evidence>
<evidence type="ECO:0000256" key="11">
    <source>
        <dbReference type="ARBA" id="ARBA00022630"/>
    </source>
</evidence>
<dbReference type="PROSITE" id="PS00559">
    <property type="entry name" value="MOLYBDOPTERIN_EUK"/>
    <property type="match status" value="1"/>
</dbReference>
<comment type="cofactor">
    <cofactor evidence="3">
        <name>FAD</name>
        <dbReference type="ChEBI" id="CHEBI:57692"/>
    </cofactor>
</comment>
<evidence type="ECO:0000256" key="9">
    <source>
        <dbReference type="ARBA" id="ARBA00022505"/>
    </source>
</evidence>
<evidence type="ECO:0000256" key="10">
    <source>
        <dbReference type="ARBA" id="ARBA00022617"/>
    </source>
</evidence>
<dbReference type="GO" id="GO:0006790">
    <property type="term" value="P:sulfur compound metabolic process"/>
    <property type="evidence" value="ECO:0007669"/>
    <property type="project" value="TreeGrafter"/>
</dbReference>
<dbReference type="FunFam" id="3.90.420.10:FF:000005">
    <property type="entry name" value="Nitrate reductase"/>
    <property type="match status" value="1"/>
</dbReference>
<dbReference type="SUPFAM" id="SSF63380">
    <property type="entry name" value="Riboflavin synthase domain-like"/>
    <property type="match status" value="1"/>
</dbReference>
<organism evidence="21 22">
    <name type="scientific">Dekkera bruxellensis</name>
    <name type="common">Brettanomyces custersii</name>
    <dbReference type="NCBI Taxonomy" id="5007"/>
    <lineage>
        <taxon>Eukaryota</taxon>
        <taxon>Fungi</taxon>
        <taxon>Dikarya</taxon>
        <taxon>Ascomycota</taxon>
        <taxon>Saccharomycotina</taxon>
        <taxon>Pichiomycetes</taxon>
        <taxon>Pichiales</taxon>
        <taxon>Pichiaceae</taxon>
        <taxon>Brettanomyces</taxon>
    </lineage>
</organism>
<dbReference type="EMBL" id="CABFWN010000004">
    <property type="protein sequence ID" value="VUG18698.1"/>
    <property type="molecule type" value="Genomic_DNA"/>
</dbReference>
<dbReference type="InterPro" id="IPR008335">
    <property type="entry name" value="Mopterin_OxRdtase_euk"/>
</dbReference>
<keyword evidence="9" id="KW-0500">Molybdenum</keyword>
<dbReference type="PRINTS" id="PR00363">
    <property type="entry name" value="CYTOCHROMEB5"/>
</dbReference>
<dbReference type="InterPro" id="IPR001433">
    <property type="entry name" value="OxRdtase_FAD/NAD-bd"/>
</dbReference>
<dbReference type="InterPro" id="IPR001199">
    <property type="entry name" value="Cyt_B5-like_heme/steroid-bd"/>
</dbReference>
<dbReference type="Pfam" id="PF00970">
    <property type="entry name" value="FAD_binding_6"/>
    <property type="match status" value="1"/>
</dbReference>
<feature type="domain" description="Cytochrome b5 heme-binding" evidence="19">
    <location>
        <begin position="522"/>
        <end position="602"/>
    </location>
</feature>
<evidence type="ECO:0000256" key="8">
    <source>
        <dbReference type="ARBA" id="ARBA00015499"/>
    </source>
</evidence>
<dbReference type="PROSITE" id="PS00191">
    <property type="entry name" value="CYTOCHROME_B5_1"/>
    <property type="match status" value="1"/>
</dbReference>
<dbReference type="EC" id="1.7.1.3" evidence="7"/>
<dbReference type="Pfam" id="PF00174">
    <property type="entry name" value="Oxidored_molyb"/>
    <property type="match status" value="1"/>
</dbReference>